<protein>
    <submittedName>
        <fullName evidence="8">Cytochrome P450</fullName>
    </submittedName>
</protein>
<evidence type="ECO:0000256" key="3">
    <source>
        <dbReference type="ARBA" id="ARBA00022723"/>
    </source>
</evidence>
<reference evidence="8 9" key="1">
    <citation type="submission" date="2019-04" db="EMBL/GenBank/DDBJ databases">
        <title>Friends and foes A comparative genomics study of 23 Aspergillus species from section Flavi.</title>
        <authorList>
            <consortium name="DOE Joint Genome Institute"/>
            <person name="Kjaerbolling I."/>
            <person name="Vesth T."/>
            <person name="Frisvad J.C."/>
            <person name="Nybo J.L."/>
            <person name="Theobald S."/>
            <person name="Kildgaard S."/>
            <person name="Isbrandt T."/>
            <person name="Kuo A."/>
            <person name="Sato A."/>
            <person name="Lyhne E.K."/>
            <person name="Kogle M.E."/>
            <person name="Wiebenga A."/>
            <person name="Kun R.S."/>
            <person name="Lubbers R.J."/>
            <person name="Makela M.R."/>
            <person name="Barry K."/>
            <person name="Chovatia M."/>
            <person name="Clum A."/>
            <person name="Daum C."/>
            <person name="Haridas S."/>
            <person name="He G."/>
            <person name="LaButti K."/>
            <person name="Lipzen A."/>
            <person name="Mondo S."/>
            <person name="Riley R."/>
            <person name="Salamov A."/>
            <person name="Simmons B.A."/>
            <person name="Magnuson J.K."/>
            <person name="Henrissat B."/>
            <person name="Mortensen U.H."/>
            <person name="Larsen T.O."/>
            <person name="Devries R.P."/>
            <person name="Grigoriev I.V."/>
            <person name="Machida M."/>
            <person name="Baker S.E."/>
            <person name="Andersen M.R."/>
        </authorList>
    </citation>
    <scope>NUCLEOTIDE SEQUENCE [LARGE SCALE GENOMIC DNA]</scope>
    <source>
        <strain evidence="8 9">IBT 18842</strain>
    </source>
</reference>
<keyword evidence="3 7" id="KW-0479">Metal-binding</keyword>
<dbReference type="AlphaFoldDB" id="A0A5N6TXV1"/>
<comment type="similarity">
    <text evidence="2">Belongs to the cytochrome P450 family.</text>
</comment>
<dbReference type="GO" id="GO:0016705">
    <property type="term" value="F:oxidoreductase activity, acting on paired donors, with incorporation or reduction of molecular oxygen"/>
    <property type="evidence" value="ECO:0007669"/>
    <property type="project" value="InterPro"/>
</dbReference>
<dbReference type="InterPro" id="IPR002403">
    <property type="entry name" value="Cyt_P450_E_grp-IV"/>
</dbReference>
<evidence type="ECO:0000313" key="9">
    <source>
        <dbReference type="Proteomes" id="UP000325780"/>
    </source>
</evidence>
<dbReference type="InterPro" id="IPR036396">
    <property type="entry name" value="Cyt_P450_sf"/>
</dbReference>
<dbReference type="GO" id="GO:0020037">
    <property type="term" value="F:heme binding"/>
    <property type="evidence" value="ECO:0007669"/>
    <property type="project" value="InterPro"/>
</dbReference>
<dbReference type="OrthoDB" id="1844152at2759"/>
<name>A0A5N6TXV1_ASPAV</name>
<keyword evidence="6" id="KW-0503">Monooxygenase</keyword>
<evidence type="ECO:0000256" key="4">
    <source>
        <dbReference type="ARBA" id="ARBA00023002"/>
    </source>
</evidence>
<comment type="cofactor">
    <cofactor evidence="1 7">
        <name>heme</name>
        <dbReference type="ChEBI" id="CHEBI:30413"/>
    </cofactor>
</comment>
<evidence type="ECO:0000313" key="8">
    <source>
        <dbReference type="EMBL" id="KAE8150919.1"/>
    </source>
</evidence>
<keyword evidence="9" id="KW-1185">Reference proteome</keyword>
<dbReference type="PANTHER" id="PTHR46206">
    <property type="entry name" value="CYTOCHROME P450"/>
    <property type="match status" value="1"/>
</dbReference>
<proteinExistence type="inferred from homology"/>
<evidence type="ECO:0000256" key="2">
    <source>
        <dbReference type="ARBA" id="ARBA00010617"/>
    </source>
</evidence>
<dbReference type="Gene3D" id="1.10.630.10">
    <property type="entry name" value="Cytochrome P450"/>
    <property type="match status" value="1"/>
</dbReference>
<keyword evidence="4" id="KW-0560">Oxidoreductase</keyword>
<evidence type="ECO:0000256" key="1">
    <source>
        <dbReference type="ARBA" id="ARBA00001971"/>
    </source>
</evidence>
<dbReference type="Proteomes" id="UP000325780">
    <property type="component" value="Unassembled WGS sequence"/>
</dbReference>
<dbReference type="GO" id="GO:0019748">
    <property type="term" value="P:secondary metabolic process"/>
    <property type="evidence" value="ECO:0007669"/>
    <property type="project" value="UniProtKB-ARBA"/>
</dbReference>
<dbReference type="InterPro" id="IPR001128">
    <property type="entry name" value="Cyt_P450"/>
</dbReference>
<dbReference type="GO" id="GO:0004497">
    <property type="term" value="F:monooxygenase activity"/>
    <property type="evidence" value="ECO:0007669"/>
    <property type="project" value="UniProtKB-KW"/>
</dbReference>
<accession>A0A5N6TXV1</accession>
<dbReference type="PRINTS" id="PR00465">
    <property type="entry name" value="EP450IV"/>
</dbReference>
<keyword evidence="7" id="KW-0349">Heme</keyword>
<feature type="binding site" description="axial binding residue" evidence="7">
    <location>
        <position position="296"/>
    </location>
    <ligand>
        <name>heme</name>
        <dbReference type="ChEBI" id="CHEBI:30413"/>
    </ligand>
    <ligandPart>
        <name>Fe</name>
        <dbReference type="ChEBI" id="CHEBI:18248"/>
    </ligandPart>
</feature>
<keyword evidence="5 7" id="KW-0408">Iron</keyword>
<dbReference type="EMBL" id="ML742082">
    <property type="protein sequence ID" value="KAE8150919.1"/>
    <property type="molecule type" value="Genomic_DNA"/>
</dbReference>
<dbReference type="GO" id="GO:0005506">
    <property type="term" value="F:iron ion binding"/>
    <property type="evidence" value="ECO:0007669"/>
    <property type="project" value="InterPro"/>
</dbReference>
<dbReference type="PANTHER" id="PTHR46206:SF4">
    <property type="entry name" value="P450, PUTATIVE (EUROFUNG)-RELATED"/>
    <property type="match status" value="1"/>
</dbReference>
<evidence type="ECO:0000256" key="7">
    <source>
        <dbReference type="PIRSR" id="PIRSR602403-1"/>
    </source>
</evidence>
<dbReference type="SUPFAM" id="SSF48264">
    <property type="entry name" value="Cytochrome P450"/>
    <property type="match status" value="1"/>
</dbReference>
<gene>
    <name evidence="8" type="ORF">BDV25DRAFT_171830</name>
</gene>
<sequence length="360" mass="40831">MSEWFHFIAYEHIWKMMAQVVTAYVIHSDRLCNPDYAQFCRDFCDQVGKFRDLRGRFPETLWPLVRRFSRCGRTLQSTIASCKSILTPEIRRRIAYAQANQCPKDSHTLVDATIELKIMKGEIGFHTPLANEGEVINGIAGDCLLAVFEAAFPITVYVIGMMNYAISHPDYADTLRNEVLSALSSTGGEWPVEILDRMPRLEAFARETARCDLTSIFTATRRLLKPVYFESIGRTLARNTSVTLPVNCYHQNPDFYPNPGTFEACRFYNSEANTCEPRAATVNSSFLSFGCGAEMCPGRAFGMRQVQLTFAKILISFDFDSYPMKGVKMSNGVSGPAATLNQDIIFQWRRRSFRRSGLRM</sequence>
<evidence type="ECO:0000256" key="5">
    <source>
        <dbReference type="ARBA" id="ARBA00023004"/>
    </source>
</evidence>
<dbReference type="Pfam" id="PF00067">
    <property type="entry name" value="p450"/>
    <property type="match status" value="1"/>
</dbReference>
<organism evidence="8 9">
    <name type="scientific">Aspergillus avenaceus</name>
    <dbReference type="NCBI Taxonomy" id="36643"/>
    <lineage>
        <taxon>Eukaryota</taxon>
        <taxon>Fungi</taxon>
        <taxon>Dikarya</taxon>
        <taxon>Ascomycota</taxon>
        <taxon>Pezizomycotina</taxon>
        <taxon>Eurotiomycetes</taxon>
        <taxon>Eurotiomycetidae</taxon>
        <taxon>Eurotiales</taxon>
        <taxon>Aspergillaceae</taxon>
        <taxon>Aspergillus</taxon>
        <taxon>Aspergillus subgen. Circumdati</taxon>
    </lineage>
</organism>
<evidence type="ECO:0000256" key="6">
    <source>
        <dbReference type="ARBA" id="ARBA00023033"/>
    </source>
</evidence>